<sequence>MSAKPDVKSLFKAAKAQRDSTGPAKLSKEQLRVLKAQRAAAAAKDAERQAAEERAAARAAELSRAAARAAVAAPAAQPQSARPSRNAARPSAPPPRFPGPPPPAFSAASQATRLESGGSAEPSTASFSGALQGNAPAAGLPSGFFEAGAPGAGTQRYPAGDPDPARASVSGSNAGALRAGSLESIGMPAAAAPTASAAPADVPASFFADAMGAAAEAGGFESNPPAKRQRVSGGGSDAPAAEARGALPKGFFQDKDADAKARGEAPVKKKTAAEEYAGFIAGVAADVAAVEQREELEAAAAAAERAAREAFEQEVRLQRVLGLRAAREHAHVQLAVDPLNAAEPPAPGDPAGPSSNPTINPSLSSSLPVPHAGPAASRQRRRDIAALLDGGANDGRTAGSAGADAAEDADDEEDEDEEDEELLDWRAKAF</sequence>
<feature type="region of interest" description="Disordered" evidence="7">
    <location>
        <begin position="1"/>
        <end position="29"/>
    </location>
</feature>
<evidence type="ECO:0000256" key="7">
    <source>
        <dbReference type="SAM" id="MobiDB-lite"/>
    </source>
</evidence>
<feature type="compositionally biased region" description="Acidic residues" evidence="7">
    <location>
        <begin position="405"/>
        <end position="422"/>
    </location>
</feature>
<evidence type="ECO:0000256" key="1">
    <source>
        <dbReference type="ARBA" id="ARBA00004324"/>
    </source>
</evidence>
<feature type="compositionally biased region" description="Basic and acidic residues" evidence="7">
    <location>
        <begin position="44"/>
        <end position="56"/>
    </location>
</feature>
<dbReference type="GO" id="GO:0003676">
    <property type="term" value="F:nucleic acid binding"/>
    <property type="evidence" value="ECO:0007669"/>
    <property type="project" value="InterPro"/>
</dbReference>
<keyword evidence="2" id="KW-0217">Developmental protein</keyword>
<dbReference type="GO" id="GO:0008270">
    <property type="term" value="F:zinc ion binding"/>
    <property type="evidence" value="ECO:0007669"/>
    <property type="project" value="UniProtKB-KW"/>
</dbReference>
<feature type="region of interest" description="Disordered" evidence="7">
    <location>
        <begin position="217"/>
        <end position="268"/>
    </location>
</feature>
<dbReference type="Proteomes" id="UP001445335">
    <property type="component" value="Unassembled WGS sequence"/>
</dbReference>
<dbReference type="AlphaFoldDB" id="A0AAW1RE15"/>
<name>A0AAW1RE15_9CHLO</name>
<feature type="region of interest" description="Disordered" evidence="7">
    <location>
        <begin position="335"/>
        <end position="430"/>
    </location>
</feature>
<feature type="compositionally biased region" description="Low complexity" evidence="7">
    <location>
        <begin position="57"/>
        <end position="90"/>
    </location>
</feature>
<dbReference type="GO" id="GO:0033314">
    <property type="term" value="P:mitotic DNA replication checkpoint signaling"/>
    <property type="evidence" value="ECO:0007669"/>
    <property type="project" value="TreeGrafter"/>
</dbReference>
<feature type="compositionally biased region" description="Polar residues" evidence="7">
    <location>
        <begin position="121"/>
        <end position="131"/>
    </location>
</feature>
<comment type="caution">
    <text evidence="9">The sequence shown here is derived from an EMBL/GenBank/DDBJ whole genome shotgun (WGS) entry which is preliminary data.</text>
</comment>
<evidence type="ECO:0000256" key="6">
    <source>
        <dbReference type="ARBA" id="ARBA00023242"/>
    </source>
</evidence>
<feature type="compositionally biased region" description="Basic and acidic residues" evidence="7">
    <location>
        <begin position="252"/>
        <end position="268"/>
    </location>
</feature>
<evidence type="ECO:0000256" key="3">
    <source>
        <dbReference type="ARBA" id="ARBA00022723"/>
    </source>
</evidence>
<organism evidence="9 10">
    <name type="scientific">Elliptochloris bilobata</name>
    <dbReference type="NCBI Taxonomy" id="381761"/>
    <lineage>
        <taxon>Eukaryota</taxon>
        <taxon>Viridiplantae</taxon>
        <taxon>Chlorophyta</taxon>
        <taxon>core chlorophytes</taxon>
        <taxon>Trebouxiophyceae</taxon>
        <taxon>Trebouxiophyceae incertae sedis</taxon>
        <taxon>Elliptochloris clade</taxon>
        <taxon>Elliptochloris</taxon>
    </lineage>
</organism>
<keyword evidence="5" id="KW-0862">Zinc</keyword>
<gene>
    <name evidence="9" type="ORF">WJX81_006648</name>
</gene>
<protein>
    <recommendedName>
        <fullName evidence="8">ZNF380 coiled-coil domain-containing protein</fullName>
    </recommendedName>
</protein>
<dbReference type="Pfam" id="PF23406">
    <property type="entry name" value="ZNF380_CC"/>
    <property type="match status" value="1"/>
</dbReference>
<feature type="region of interest" description="Disordered" evidence="7">
    <location>
        <begin position="41"/>
        <end position="173"/>
    </location>
</feature>
<dbReference type="PANTHER" id="PTHR13278:SF0">
    <property type="entry name" value="ZINC FINGER PROTEIN 830"/>
    <property type="match status" value="1"/>
</dbReference>
<evidence type="ECO:0000256" key="2">
    <source>
        <dbReference type="ARBA" id="ARBA00022473"/>
    </source>
</evidence>
<feature type="compositionally biased region" description="Pro residues" evidence="7">
    <location>
        <begin position="91"/>
        <end position="104"/>
    </location>
</feature>
<evidence type="ECO:0000313" key="10">
    <source>
        <dbReference type="Proteomes" id="UP001445335"/>
    </source>
</evidence>
<dbReference type="PANTHER" id="PTHR13278">
    <property type="entry name" value="ZINC FINGER PROTEIN 830"/>
    <property type="match status" value="1"/>
</dbReference>
<accession>A0AAW1RE15</accession>
<feature type="compositionally biased region" description="Polar residues" evidence="7">
    <location>
        <begin position="358"/>
        <end position="367"/>
    </location>
</feature>
<dbReference type="GO" id="GO:0033260">
    <property type="term" value="P:nuclear DNA replication"/>
    <property type="evidence" value="ECO:0007669"/>
    <property type="project" value="TreeGrafter"/>
</dbReference>
<keyword evidence="10" id="KW-1185">Reference proteome</keyword>
<evidence type="ECO:0000256" key="4">
    <source>
        <dbReference type="ARBA" id="ARBA00022771"/>
    </source>
</evidence>
<keyword evidence="4" id="KW-0863">Zinc-finger</keyword>
<dbReference type="GO" id="GO:0005681">
    <property type="term" value="C:spliceosomal complex"/>
    <property type="evidence" value="ECO:0007669"/>
    <property type="project" value="InterPro"/>
</dbReference>
<dbReference type="EMBL" id="JALJOU010000045">
    <property type="protein sequence ID" value="KAK9831536.1"/>
    <property type="molecule type" value="Genomic_DNA"/>
</dbReference>
<evidence type="ECO:0000313" key="9">
    <source>
        <dbReference type="EMBL" id="KAK9831536.1"/>
    </source>
</evidence>
<reference evidence="9 10" key="1">
    <citation type="journal article" date="2024" name="Nat. Commun.">
        <title>Phylogenomics reveals the evolutionary origins of lichenization in chlorophyte algae.</title>
        <authorList>
            <person name="Puginier C."/>
            <person name="Libourel C."/>
            <person name="Otte J."/>
            <person name="Skaloud P."/>
            <person name="Haon M."/>
            <person name="Grisel S."/>
            <person name="Petersen M."/>
            <person name="Berrin J.G."/>
            <person name="Delaux P.M."/>
            <person name="Dal Grande F."/>
            <person name="Keller J."/>
        </authorList>
    </citation>
    <scope>NUCLEOTIDE SEQUENCE [LARGE SCALE GENOMIC DNA]</scope>
    <source>
        <strain evidence="9 10">SAG 245.80</strain>
    </source>
</reference>
<evidence type="ECO:0000256" key="5">
    <source>
        <dbReference type="ARBA" id="ARBA00022833"/>
    </source>
</evidence>
<keyword evidence="3" id="KW-0479">Metal-binding</keyword>
<feature type="domain" description="ZNF380 coiled-coil" evidence="8">
    <location>
        <begin position="247"/>
        <end position="328"/>
    </location>
</feature>
<evidence type="ECO:0000259" key="8">
    <source>
        <dbReference type="Pfam" id="PF23406"/>
    </source>
</evidence>
<proteinExistence type="predicted"/>
<dbReference type="GO" id="GO:0044773">
    <property type="term" value="P:mitotic DNA damage checkpoint signaling"/>
    <property type="evidence" value="ECO:0007669"/>
    <property type="project" value="TreeGrafter"/>
</dbReference>
<dbReference type="InterPro" id="IPR059039">
    <property type="entry name" value="ZNF380_CC"/>
</dbReference>
<dbReference type="InterPro" id="IPR040050">
    <property type="entry name" value="ZNF830-like"/>
</dbReference>
<comment type="subcellular location">
    <subcellularLocation>
        <location evidence="1">Nucleus speckle</location>
    </subcellularLocation>
</comment>
<keyword evidence="6" id="KW-0539">Nucleus</keyword>